<evidence type="ECO:0000313" key="3">
    <source>
        <dbReference type="Proteomes" id="UP000541444"/>
    </source>
</evidence>
<evidence type="ECO:0000256" key="1">
    <source>
        <dbReference type="SAM" id="MobiDB-lite"/>
    </source>
</evidence>
<protein>
    <submittedName>
        <fullName evidence="2">Uncharacterized protein</fullName>
    </submittedName>
</protein>
<feature type="region of interest" description="Disordered" evidence="1">
    <location>
        <begin position="159"/>
        <end position="237"/>
    </location>
</feature>
<dbReference type="EMBL" id="JACGCM010001747">
    <property type="protein sequence ID" value="KAF6150363.1"/>
    <property type="molecule type" value="Genomic_DNA"/>
</dbReference>
<dbReference type="Proteomes" id="UP000541444">
    <property type="component" value="Unassembled WGS sequence"/>
</dbReference>
<dbReference type="OrthoDB" id="423343at2759"/>
<accession>A0A7J7M669</accession>
<feature type="compositionally biased region" description="Basic and acidic residues" evidence="1">
    <location>
        <begin position="159"/>
        <end position="187"/>
    </location>
</feature>
<comment type="caution">
    <text evidence="2">The sequence shown here is derived from an EMBL/GenBank/DDBJ whole genome shotgun (WGS) entry which is preliminary data.</text>
</comment>
<feature type="compositionally biased region" description="Acidic residues" evidence="1">
    <location>
        <begin position="188"/>
        <end position="207"/>
    </location>
</feature>
<proteinExistence type="predicted"/>
<evidence type="ECO:0000313" key="2">
    <source>
        <dbReference type="EMBL" id="KAF6150363.1"/>
    </source>
</evidence>
<name>A0A7J7M669_9MAGN</name>
<keyword evidence="3" id="KW-1185">Reference proteome</keyword>
<gene>
    <name evidence="2" type="ORF">GIB67_034062</name>
</gene>
<feature type="non-terminal residue" evidence="2">
    <location>
        <position position="1"/>
    </location>
</feature>
<reference evidence="2 3" key="1">
    <citation type="journal article" date="2020" name="IScience">
        <title>Genome Sequencing of the Endangered Kingdonia uniflora (Circaeasteraceae, Ranunculales) Reveals Potential Mechanisms of Evolutionary Specialization.</title>
        <authorList>
            <person name="Sun Y."/>
            <person name="Deng T."/>
            <person name="Zhang A."/>
            <person name="Moore M.J."/>
            <person name="Landis J.B."/>
            <person name="Lin N."/>
            <person name="Zhang H."/>
            <person name="Zhang X."/>
            <person name="Huang J."/>
            <person name="Zhang X."/>
            <person name="Sun H."/>
            <person name="Wang H."/>
        </authorList>
    </citation>
    <scope>NUCLEOTIDE SEQUENCE [LARGE SCALE GENOMIC DNA]</scope>
    <source>
        <strain evidence="2">TB1705</strain>
        <tissue evidence="2">Leaf</tissue>
    </source>
</reference>
<dbReference type="AlphaFoldDB" id="A0A7J7M669"/>
<organism evidence="2 3">
    <name type="scientific">Kingdonia uniflora</name>
    <dbReference type="NCBI Taxonomy" id="39325"/>
    <lineage>
        <taxon>Eukaryota</taxon>
        <taxon>Viridiplantae</taxon>
        <taxon>Streptophyta</taxon>
        <taxon>Embryophyta</taxon>
        <taxon>Tracheophyta</taxon>
        <taxon>Spermatophyta</taxon>
        <taxon>Magnoliopsida</taxon>
        <taxon>Ranunculales</taxon>
        <taxon>Circaeasteraceae</taxon>
        <taxon>Kingdonia</taxon>
    </lineage>
</organism>
<sequence>DYVFMSDDSPEFVLLNKEPEPDPEDPSKLVYTEDPIILHTRTGRFINFVDDEKHGVRLFWQPPLKEGEDVDPEKAQFLPLGFDEFYGRATAKKEGTWKRLVTKLENVWNPVFNKLENWAEETKKESEMKLKLIEQELELVEAELCLEEAIEDMDTELKKKEKEEDKQMEMDQQVEKEDTSKSVKQDEIVSDDEDDEDDDDDDDDNDDGPSSFGSAVGDQNPAKNDKKGNKPGKSPFSTSSLSFASFSMVSTVPSQLHESFLSWKKNTRKSPGTVTQSPQSFPGNFVESLETSNSVSFPQICRQHSNLKAAIQEPQRLRNRNSGLSQLHSLSRILYGTQASSRHKRTLDEQMPSHLHHSQPETDWSSIFFLPIPDNCLGSCTNYNF</sequence>